<dbReference type="GO" id="GO:0032259">
    <property type="term" value="P:methylation"/>
    <property type="evidence" value="ECO:0007669"/>
    <property type="project" value="UniProtKB-KW"/>
</dbReference>
<dbReference type="RefSeq" id="WP_111401355.1">
    <property type="nucleotide sequence ID" value="NZ_QEPN01000001.1"/>
</dbReference>
<keyword evidence="2" id="KW-0808">Transferase</keyword>
<accession>A0A369YKK5</accession>
<dbReference type="Pfam" id="PF13649">
    <property type="entry name" value="Methyltransf_25"/>
    <property type="match status" value="1"/>
</dbReference>
<dbReference type="GO" id="GO:0008168">
    <property type="term" value="F:methyltransferase activity"/>
    <property type="evidence" value="ECO:0007669"/>
    <property type="project" value="UniProtKB-KW"/>
</dbReference>
<gene>
    <name evidence="2" type="ORF">DPV93_00515</name>
</gene>
<reference evidence="2 3" key="1">
    <citation type="submission" date="2018-05" db="EMBL/GenBank/DDBJ databases">
        <title>Draft Genome Sequences for a Diverse set of 7 Haemophilus Species.</title>
        <authorList>
            <person name="Nichols M."/>
            <person name="Topaz N."/>
            <person name="Wang X."/>
            <person name="Wang X."/>
            <person name="Boxrud D."/>
        </authorList>
    </citation>
    <scope>NUCLEOTIDE SEQUENCE [LARGE SCALE GENOMIC DNA]</scope>
    <source>
        <strain evidence="2 3">C2002001239</strain>
    </source>
</reference>
<dbReference type="CDD" id="cd02440">
    <property type="entry name" value="AdoMet_MTases"/>
    <property type="match status" value="1"/>
</dbReference>
<keyword evidence="2" id="KW-0489">Methyltransferase</keyword>
<dbReference type="PANTHER" id="PTHR43667:SF2">
    <property type="entry name" value="FATTY ACID C-METHYL TRANSFERASE"/>
    <property type="match status" value="1"/>
</dbReference>
<proteinExistence type="predicted"/>
<dbReference type="InterPro" id="IPR050723">
    <property type="entry name" value="CFA/CMAS"/>
</dbReference>
<feature type="domain" description="Methyltransferase" evidence="1">
    <location>
        <begin position="63"/>
        <end position="147"/>
    </location>
</feature>
<dbReference type="STRING" id="1035839.GCA_000238795_00178"/>
<dbReference type="AlphaFoldDB" id="A0A369YKK5"/>
<dbReference type="InterPro" id="IPR029063">
    <property type="entry name" value="SAM-dependent_MTases_sf"/>
</dbReference>
<evidence type="ECO:0000313" key="2">
    <source>
        <dbReference type="EMBL" id="RDE73674.1"/>
    </source>
</evidence>
<dbReference type="Proteomes" id="UP000253872">
    <property type="component" value="Unassembled WGS sequence"/>
</dbReference>
<dbReference type="InterPro" id="IPR041698">
    <property type="entry name" value="Methyltransf_25"/>
</dbReference>
<comment type="caution">
    <text evidence="2">The sequence shown here is derived from an EMBL/GenBank/DDBJ whole genome shotgun (WGS) entry which is preliminary data.</text>
</comment>
<evidence type="ECO:0000313" key="3">
    <source>
        <dbReference type="Proteomes" id="UP000253872"/>
    </source>
</evidence>
<organism evidence="2 3">
    <name type="scientific">Haemophilus sputorum</name>
    <dbReference type="NCBI Taxonomy" id="1078480"/>
    <lineage>
        <taxon>Bacteria</taxon>
        <taxon>Pseudomonadati</taxon>
        <taxon>Pseudomonadota</taxon>
        <taxon>Gammaproteobacteria</taxon>
        <taxon>Pasteurellales</taxon>
        <taxon>Pasteurellaceae</taxon>
        <taxon>Haemophilus</taxon>
    </lineage>
</organism>
<dbReference type="Gene3D" id="3.40.50.150">
    <property type="entry name" value="Vaccinia Virus protein VP39"/>
    <property type="match status" value="1"/>
</dbReference>
<dbReference type="PANTHER" id="PTHR43667">
    <property type="entry name" value="CYCLOPROPANE-FATTY-ACYL-PHOSPHOLIPID SYNTHASE"/>
    <property type="match status" value="1"/>
</dbReference>
<name>A0A369YKK5_9PAST</name>
<sequence>MTIQQIDFNELYQAHLRACNRFNLPATKWDKKAAKMAENLVGKPSRYNQTLLEKIAIGEDETVLDIGCGPGTFALPLAQQCRAVYALDYSEGMLAQLSKFQQQLNLSNITPLHYSWSDDWAEVPVVDVVLASRSTLVDDLDDMIEKLCAKAKKRVYLTSVTQPHFLDEAIFEAIGRDDCGFPTYIYLVNRLYQKGILANVNFIESDSGRFLGESFEDLLASVEFSLGLLTEEEKEKLAAFYQAKMEKGESIKHGQTKWALIWWEVSA</sequence>
<evidence type="ECO:0000259" key="1">
    <source>
        <dbReference type="Pfam" id="PF13649"/>
    </source>
</evidence>
<dbReference type="EMBL" id="QEPN01000001">
    <property type="protein sequence ID" value="RDE73674.1"/>
    <property type="molecule type" value="Genomic_DNA"/>
</dbReference>
<protein>
    <submittedName>
        <fullName evidence="2">Class I SAM-dependent methyltransferase</fullName>
    </submittedName>
</protein>
<dbReference type="SUPFAM" id="SSF53335">
    <property type="entry name" value="S-adenosyl-L-methionine-dependent methyltransferases"/>
    <property type="match status" value="1"/>
</dbReference>